<dbReference type="Pfam" id="PF08736">
    <property type="entry name" value="FA"/>
    <property type="match status" value="1"/>
</dbReference>
<feature type="domain" description="Tyrosine-protein phosphatase" evidence="6">
    <location>
        <begin position="720"/>
        <end position="917"/>
    </location>
</feature>
<dbReference type="InterPro" id="IPR029021">
    <property type="entry name" value="Prot-tyrosine_phosphatase-like"/>
</dbReference>
<evidence type="ECO:0000256" key="5">
    <source>
        <dbReference type="ARBA" id="ARBA00022912"/>
    </source>
</evidence>
<dbReference type="InterPro" id="IPR019747">
    <property type="entry name" value="FERM_CS"/>
</dbReference>
<dbReference type="SMART" id="SM00194">
    <property type="entry name" value="PTPc"/>
    <property type="match status" value="1"/>
</dbReference>
<name>A0A913Z1K5_PATMI</name>
<dbReference type="PRINTS" id="PR00935">
    <property type="entry name" value="BAND41"/>
</dbReference>
<accession>A0A913Z1K5</accession>
<dbReference type="InterPro" id="IPR029071">
    <property type="entry name" value="Ubiquitin-like_domsf"/>
</dbReference>
<dbReference type="SUPFAM" id="SSF50729">
    <property type="entry name" value="PH domain-like"/>
    <property type="match status" value="1"/>
</dbReference>
<dbReference type="Gene3D" id="3.10.20.90">
    <property type="entry name" value="Phosphatidylinositol 3-kinase Catalytic Subunit, Chain A, domain 1"/>
    <property type="match status" value="1"/>
</dbReference>
<dbReference type="Pfam" id="PF09380">
    <property type="entry name" value="FERM_C"/>
    <property type="match status" value="1"/>
</dbReference>
<evidence type="ECO:0000256" key="2">
    <source>
        <dbReference type="ARBA" id="ARBA00013064"/>
    </source>
</evidence>
<dbReference type="Gene3D" id="2.30.42.10">
    <property type="match status" value="1"/>
</dbReference>
<dbReference type="SMART" id="SM01195">
    <property type="entry name" value="FA"/>
    <property type="match status" value="1"/>
</dbReference>
<dbReference type="Pfam" id="PF00373">
    <property type="entry name" value="FERM_M"/>
    <property type="match status" value="1"/>
</dbReference>
<dbReference type="InterPro" id="IPR000299">
    <property type="entry name" value="FERM_domain"/>
</dbReference>
<dbReference type="InterPro" id="IPR041783">
    <property type="entry name" value="PTPN3/4_FERM_C"/>
</dbReference>
<comment type="subcellular location">
    <subcellularLocation>
        <location evidence="1">Cytoplasm</location>
    </subcellularLocation>
</comment>
<dbReference type="OrthoDB" id="5854685at2759"/>
<dbReference type="Gene3D" id="3.90.190.10">
    <property type="entry name" value="Protein tyrosine phosphatase superfamily"/>
    <property type="match status" value="1"/>
</dbReference>
<evidence type="ECO:0000256" key="1">
    <source>
        <dbReference type="ARBA" id="ARBA00004496"/>
    </source>
</evidence>
<dbReference type="GO" id="GO:0009898">
    <property type="term" value="C:cytoplasmic side of plasma membrane"/>
    <property type="evidence" value="ECO:0007669"/>
    <property type="project" value="TreeGrafter"/>
</dbReference>
<dbReference type="EC" id="3.1.3.48" evidence="2"/>
<dbReference type="InterPro" id="IPR018979">
    <property type="entry name" value="FERM_N"/>
</dbReference>
<dbReference type="GO" id="GO:0005737">
    <property type="term" value="C:cytoplasm"/>
    <property type="evidence" value="ECO:0007669"/>
    <property type="project" value="UniProtKB-SubCell"/>
</dbReference>
<dbReference type="EnsemblMetazoa" id="XM_038188637.1">
    <property type="protein sequence ID" value="XP_038044565.1"/>
    <property type="gene ID" value="LOC119719258"/>
</dbReference>
<dbReference type="CDD" id="cd14473">
    <property type="entry name" value="FERM_B-lobe"/>
    <property type="match status" value="1"/>
</dbReference>
<dbReference type="SMART" id="SM00295">
    <property type="entry name" value="B41"/>
    <property type="match status" value="1"/>
</dbReference>
<dbReference type="SUPFAM" id="SSF47031">
    <property type="entry name" value="Second domain of FERM"/>
    <property type="match status" value="1"/>
</dbReference>
<dbReference type="InterPro" id="IPR014847">
    <property type="entry name" value="FA"/>
</dbReference>
<dbReference type="PROSITE" id="PS00660">
    <property type="entry name" value="FERM_1"/>
    <property type="match status" value="1"/>
</dbReference>
<evidence type="ECO:0000256" key="4">
    <source>
        <dbReference type="ARBA" id="ARBA00022801"/>
    </source>
</evidence>
<evidence type="ECO:0000313" key="9">
    <source>
        <dbReference type="EnsemblMetazoa" id="XP_038044565.1"/>
    </source>
</evidence>
<dbReference type="FunFam" id="3.10.20.90:FF:000040">
    <property type="entry name" value="FERM, RhoGEF and pleckstrin domain-containing protein"/>
    <property type="match status" value="1"/>
</dbReference>
<dbReference type="InterPro" id="IPR001478">
    <property type="entry name" value="PDZ"/>
</dbReference>
<dbReference type="InterPro" id="IPR018980">
    <property type="entry name" value="FERM_PH-like_C"/>
</dbReference>
<dbReference type="Pfam" id="PF09379">
    <property type="entry name" value="FERM_N"/>
    <property type="match status" value="1"/>
</dbReference>
<dbReference type="CDD" id="cd17100">
    <property type="entry name" value="FERM_F1_PTPN3_like"/>
    <property type="match status" value="1"/>
</dbReference>
<dbReference type="SUPFAM" id="SSF54236">
    <property type="entry name" value="Ubiquitin-like"/>
    <property type="match status" value="1"/>
</dbReference>
<evidence type="ECO:0000259" key="6">
    <source>
        <dbReference type="PROSITE" id="PS50055"/>
    </source>
</evidence>
<dbReference type="InterPro" id="IPR019748">
    <property type="entry name" value="FERM_central"/>
</dbReference>
<dbReference type="AlphaFoldDB" id="A0A913Z1K5"/>
<dbReference type="PRINTS" id="PR00700">
    <property type="entry name" value="PRTYPHPHTASE"/>
</dbReference>
<protein>
    <recommendedName>
        <fullName evidence="2">protein-tyrosine-phosphatase</fullName>
        <ecNumber evidence="2">3.1.3.48</ecNumber>
    </recommendedName>
</protein>
<evidence type="ECO:0000256" key="3">
    <source>
        <dbReference type="ARBA" id="ARBA00022490"/>
    </source>
</evidence>
<dbReference type="FunFam" id="1.20.80.10:FF:000003">
    <property type="entry name" value="Tyrosine-protein phosphatase non-receptor type 4"/>
    <property type="match status" value="1"/>
</dbReference>
<dbReference type="InterPro" id="IPR035963">
    <property type="entry name" value="FERM_2"/>
</dbReference>
<dbReference type="Gene3D" id="1.20.80.10">
    <property type="match status" value="1"/>
</dbReference>
<dbReference type="Pfam" id="PF00595">
    <property type="entry name" value="PDZ"/>
    <property type="match status" value="1"/>
</dbReference>
<dbReference type="InterPro" id="IPR036034">
    <property type="entry name" value="PDZ_sf"/>
</dbReference>
<evidence type="ECO:0000259" key="7">
    <source>
        <dbReference type="PROSITE" id="PS50057"/>
    </source>
</evidence>
<dbReference type="Gene3D" id="2.30.29.30">
    <property type="entry name" value="Pleckstrin-homology domain (PH domain)/Phosphotyrosine-binding domain (PTB)"/>
    <property type="match status" value="1"/>
</dbReference>
<keyword evidence="4" id="KW-0378">Hydrolase</keyword>
<dbReference type="InterPro" id="IPR014352">
    <property type="entry name" value="FERM/acyl-CoA-bd_prot_sf"/>
</dbReference>
<keyword evidence="3" id="KW-0963">Cytoplasm</keyword>
<dbReference type="PROSITE" id="PS00661">
    <property type="entry name" value="FERM_2"/>
    <property type="match status" value="1"/>
</dbReference>
<dbReference type="PROSITE" id="PS50057">
    <property type="entry name" value="FERM_3"/>
    <property type="match status" value="1"/>
</dbReference>
<proteinExistence type="predicted"/>
<dbReference type="Pfam" id="PF00102">
    <property type="entry name" value="Y_phosphatase"/>
    <property type="match status" value="1"/>
</dbReference>
<dbReference type="GeneID" id="119719258"/>
<sequence>MSRRLRASSGSYNVRANEIAREKQERKMRCLVGFLDDTEEIFEIERRAKGQILLELVFNHLDLIECDYFGLRYSDSLTNADSKRWLDPMKSIRKQVKGPMYFTFAVKFFVSDPSKLQEEYTRYQYVLQLRKDLLEGRLTCSFNMGALLASYIVQAELGDYEPEEQTQGYLKNFSLVPDQTEEFTREVEHLHKANFGQLPVDAEFNFLQKVKNLEKYGVDFHNARDQSGLEIHIGITSLGVVVFQNNVRINTFSWAKIIKISFKRRQFFICQRRELHETRDTVIGFNMASYRHCKNLWKSCVEHHTFFRLVEPQPQPKKRVFFQLGSKFRYSGRTEYQTVEDAKRRLATKEREFQSTSPPFNPFLIHGPFSTVPTPSRSSYIPHSPCLASRSPQLLGIHRLSSAPCLIADIPCVVMGSPRCTGGGGGPAKMAKYTPRKCSGVHVPVEWSPSKRLFRRTISGTTSEIIRTETRSLPLRTGNHKPLLDNHTVTSSLPTRSSKFKSLGLNYHNSRYCSYDGHVPASPNGIRENGISKSEELLHPPKIMFMDDGGSDLSLTERSYDLLNDGPTPNGTSPTGDPLVSIRIKSDDRGRFGFNVKGGADQGSPIIVSRVARNTPADQCIPRLNEGDQILFLNGKDLTQYTNEKVVSTIRSIGDSGNKDLLLTVRPNVYVSEEAEEEPAFQYIPESPRVPNGGMESDPLIESIMMLQEGLESGTALTLFEQLYRKKPGLTMNACRHPDNVAKNRYRDIAPYDATRIMLQGSETGDYINANLIKMEIPVSDVTNSYIAAQGPLPNTCGDFWYMVWEQESTLIAMLTTNVERGRVKCHKYWPELGQKLLYPPHLEVACTGSEETPSFAYRDFIITHTETGETRKVLQMQYIAWPDHGVPDDSSDFLDFVIRVRQYRVGMTAPTLVHCR</sequence>
<dbReference type="GO" id="GO:0004725">
    <property type="term" value="F:protein tyrosine phosphatase activity"/>
    <property type="evidence" value="ECO:0007669"/>
    <property type="project" value="UniProtKB-EC"/>
</dbReference>
<evidence type="ECO:0000313" key="10">
    <source>
        <dbReference type="Proteomes" id="UP000887568"/>
    </source>
</evidence>
<dbReference type="SMART" id="SM00228">
    <property type="entry name" value="PDZ"/>
    <property type="match status" value="1"/>
</dbReference>
<evidence type="ECO:0000259" key="8">
    <source>
        <dbReference type="PROSITE" id="PS50106"/>
    </source>
</evidence>
<dbReference type="InterPro" id="IPR019749">
    <property type="entry name" value="Band_41_domain"/>
</dbReference>
<dbReference type="SUPFAM" id="SSF50156">
    <property type="entry name" value="PDZ domain-like"/>
    <property type="match status" value="1"/>
</dbReference>
<dbReference type="PANTHER" id="PTHR45706">
    <property type="entry name" value="TYROSINE-PROTEIN PHOSPHATASE"/>
    <property type="match status" value="1"/>
</dbReference>
<dbReference type="SUPFAM" id="SSF52799">
    <property type="entry name" value="(Phosphotyrosine protein) phosphatases II"/>
    <property type="match status" value="1"/>
</dbReference>
<dbReference type="OMA" id="MIRECRH"/>
<dbReference type="RefSeq" id="XP_038044565.1">
    <property type="nucleotide sequence ID" value="XM_038188637.1"/>
</dbReference>
<dbReference type="SMART" id="SM01196">
    <property type="entry name" value="FERM_C"/>
    <property type="match status" value="1"/>
</dbReference>
<dbReference type="InterPro" id="IPR000242">
    <property type="entry name" value="PTP_cat"/>
</dbReference>
<reference evidence="9" key="1">
    <citation type="submission" date="2022-11" db="UniProtKB">
        <authorList>
            <consortium name="EnsemblMetazoa"/>
        </authorList>
    </citation>
    <scope>IDENTIFICATION</scope>
</reference>
<keyword evidence="10" id="KW-1185">Reference proteome</keyword>
<dbReference type="InterPro" id="IPR011993">
    <property type="entry name" value="PH-like_dom_sf"/>
</dbReference>
<dbReference type="PROSITE" id="PS50106">
    <property type="entry name" value="PDZ"/>
    <property type="match status" value="1"/>
</dbReference>
<dbReference type="FunFam" id="2.30.29.30:FF:000002">
    <property type="entry name" value="Band 4.1-like protein 5 isoform 1"/>
    <property type="match status" value="1"/>
</dbReference>
<dbReference type="PROSITE" id="PS50055">
    <property type="entry name" value="TYR_PHOSPHATASE_PTP"/>
    <property type="match status" value="1"/>
</dbReference>
<organism evidence="9 10">
    <name type="scientific">Patiria miniata</name>
    <name type="common">Bat star</name>
    <name type="synonym">Asterina miniata</name>
    <dbReference type="NCBI Taxonomy" id="46514"/>
    <lineage>
        <taxon>Eukaryota</taxon>
        <taxon>Metazoa</taxon>
        <taxon>Echinodermata</taxon>
        <taxon>Eleutherozoa</taxon>
        <taxon>Asterozoa</taxon>
        <taxon>Asteroidea</taxon>
        <taxon>Valvatacea</taxon>
        <taxon>Valvatida</taxon>
        <taxon>Asterinidae</taxon>
        <taxon>Patiria</taxon>
    </lineage>
</organism>
<dbReference type="Proteomes" id="UP000887568">
    <property type="component" value="Unplaced"/>
</dbReference>
<dbReference type="CDD" id="cd13189">
    <property type="entry name" value="FERM_C_PTPN4_PTPN3_like"/>
    <property type="match status" value="1"/>
</dbReference>
<dbReference type="PANTHER" id="PTHR45706:SF4">
    <property type="entry name" value="TYROSINE-PROTEIN PHOSPHATASE"/>
    <property type="match status" value="1"/>
</dbReference>
<feature type="domain" description="PDZ" evidence="8">
    <location>
        <begin position="581"/>
        <end position="655"/>
    </location>
</feature>
<feature type="domain" description="FERM" evidence="7">
    <location>
        <begin position="28"/>
        <end position="311"/>
    </location>
</feature>
<keyword evidence="5" id="KW-0904">Protein phosphatase</keyword>